<dbReference type="InterPro" id="IPR043128">
    <property type="entry name" value="Rev_trsase/Diguanyl_cyclase"/>
</dbReference>
<dbReference type="PANTHER" id="PTHR24559:SF444">
    <property type="entry name" value="REVERSE TRANSCRIPTASE DOMAIN-CONTAINING PROTEIN"/>
    <property type="match status" value="1"/>
</dbReference>
<keyword evidence="3" id="KW-1185">Reference proteome</keyword>
<proteinExistence type="predicted"/>
<dbReference type="Gene3D" id="3.30.70.270">
    <property type="match status" value="1"/>
</dbReference>
<dbReference type="OrthoDB" id="1685174at2759"/>
<dbReference type="InterPro" id="IPR000477">
    <property type="entry name" value="RT_dom"/>
</dbReference>
<dbReference type="Pfam" id="PF00078">
    <property type="entry name" value="RVT_1"/>
    <property type="match status" value="1"/>
</dbReference>
<evidence type="ECO:0000313" key="2">
    <source>
        <dbReference type="EMBL" id="KAA3483644.1"/>
    </source>
</evidence>
<dbReference type="AlphaFoldDB" id="A0A5B6WR05"/>
<dbReference type="PROSITE" id="PS50878">
    <property type="entry name" value="RT_POL"/>
    <property type="match status" value="1"/>
</dbReference>
<organism evidence="2 3">
    <name type="scientific">Gossypium australe</name>
    <dbReference type="NCBI Taxonomy" id="47621"/>
    <lineage>
        <taxon>Eukaryota</taxon>
        <taxon>Viridiplantae</taxon>
        <taxon>Streptophyta</taxon>
        <taxon>Embryophyta</taxon>
        <taxon>Tracheophyta</taxon>
        <taxon>Spermatophyta</taxon>
        <taxon>Magnoliopsida</taxon>
        <taxon>eudicotyledons</taxon>
        <taxon>Gunneridae</taxon>
        <taxon>Pentapetalae</taxon>
        <taxon>rosids</taxon>
        <taxon>malvids</taxon>
        <taxon>Malvales</taxon>
        <taxon>Malvaceae</taxon>
        <taxon>Malvoideae</taxon>
        <taxon>Gossypium</taxon>
    </lineage>
</organism>
<name>A0A5B6WR05_9ROSI</name>
<dbReference type="Proteomes" id="UP000325315">
    <property type="component" value="Unassembled WGS sequence"/>
</dbReference>
<accession>A0A5B6WR05</accession>
<protein>
    <submittedName>
        <fullName evidence="2">RNA-directed DNA polymerase-like protein</fullName>
    </submittedName>
</protein>
<keyword evidence="2" id="KW-0808">Transferase</keyword>
<gene>
    <name evidence="2" type="ORF">EPI10_005795</name>
</gene>
<dbReference type="PANTHER" id="PTHR24559">
    <property type="entry name" value="TRANSPOSON TY3-I GAG-POL POLYPROTEIN"/>
    <property type="match status" value="1"/>
</dbReference>
<dbReference type="InterPro" id="IPR053134">
    <property type="entry name" value="RNA-dir_DNA_polymerase"/>
</dbReference>
<keyword evidence="2" id="KW-0548">Nucleotidyltransferase</keyword>
<sequence>MPFGLTNAPAAFMDLINRVFQLYLDHFAVVIIDDILIYSLNDLDHAEHLKVVLHVLREKNCMQNSVNVNFSCENLDFWVIFSGLAAYYQRFVKGLAQDLRHDRVALFRILTQMNTQAGTQLCVLALNVHTV</sequence>
<comment type="caution">
    <text evidence="2">The sequence shown here is derived from an EMBL/GenBank/DDBJ whole genome shotgun (WGS) entry which is preliminary data.</text>
</comment>
<dbReference type="InterPro" id="IPR043502">
    <property type="entry name" value="DNA/RNA_pol_sf"/>
</dbReference>
<evidence type="ECO:0000313" key="3">
    <source>
        <dbReference type="Proteomes" id="UP000325315"/>
    </source>
</evidence>
<feature type="domain" description="Reverse transcriptase" evidence="1">
    <location>
        <begin position="1"/>
        <end position="86"/>
    </location>
</feature>
<dbReference type="EMBL" id="SMMG02000002">
    <property type="protein sequence ID" value="KAA3483644.1"/>
    <property type="molecule type" value="Genomic_DNA"/>
</dbReference>
<keyword evidence="2" id="KW-0695">RNA-directed DNA polymerase</keyword>
<reference evidence="3" key="1">
    <citation type="journal article" date="2019" name="Plant Biotechnol. J.">
        <title>Genome sequencing of the Australian wild diploid species Gossypium australe highlights disease resistance and delayed gland morphogenesis.</title>
        <authorList>
            <person name="Cai Y."/>
            <person name="Cai X."/>
            <person name="Wang Q."/>
            <person name="Wang P."/>
            <person name="Zhang Y."/>
            <person name="Cai C."/>
            <person name="Xu Y."/>
            <person name="Wang K."/>
            <person name="Zhou Z."/>
            <person name="Wang C."/>
            <person name="Geng S."/>
            <person name="Li B."/>
            <person name="Dong Q."/>
            <person name="Hou Y."/>
            <person name="Wang H."/>
            <person name="Ai P."/>
            <person name="Liu Z."/>
            <person name="Yi F."/>
            <person name="Sun M."/>
            <person name="An G."/>
            <person name="Cheng J."/>
            <person name="Zhang Y."/>
            <person name="Shi Q."/>
            <person name="Xie Y."/>
            <person name="Shi X."/>
            <person name="Chang Y."/>
            <person name="Huang F."/>
            <person name="Chen Y."/>
            <person name="Hong S."/>
            <person name="Mi L."/>
            <person name="Sun Q."/>
            <person name="Zhang L."/>
            <person name="Zhou B."/>
            <person name="Peng R."/>
            <person name="Zhang X."/>
            <person name="Liu F."/>
        </authorList>
    </citation>
    <scope>NUCLEOTIDE SEQUENCE [LARGE SCALE GENOMIC DNA]</scope>
    <source>
        <strain evidence="3">cv. PA1801</strain>
    </source>
</reference>
<dbReference type="SUPFAM" id="SSF56672">
    <property type="entry name" value="DNA/RNA polymerases"/>
    <property type="match status" value="1"/>
</dbReference>
<dbReference type="GO" id="GO:0003964">
    <property type="term" value="F:RNA-directed DNA polymerase activity"/>
    <property type="evidence" value="ECO:0007669"/>
    <property type="project" value="UniProtKB-KW"/>
</dbReference>
<evidence type="ECO:0000259" key="1">
    <source>
        <dbReference type="PROSITE" id="PS50878"/>
    </source>
</evidence>